<feature type="transmembrane region" description="Helical" evidence="7">
    <location>
        <begin position="95"/>
        <end position="119"/>
    </location>
</feature>
<evidence type="ECO:0000259" key="8">
    <source>
        <dbReference type="PROSITE" id="PS50850"/>
    </source>
</evidence>
<keyword evidence="3" id="KW-1003">Cell membrane</keyword>
<keyword evidence="2" id="KW-0813">Transport</keyword>
<dbReference type="PANTHER" id="PTHR23513">
    <property type="entry name" value="INTEGRAL MEMBRANE EFFLUX PROTEIN-RELATED"/>
    <property type="match status" value="1"/>
</dbReference>
<feature type="transmembrane region" description="Helical" evidence="7">
    <location>
        <begin position="178"/>
        <end position="202"/>
    </location>
</feature>
<feature type="transmembrane region" description="Helical" evidence="7">
    <location>
        <begin position="242"/>
        <end position="264"/>
    </location>
</feature>
<feature type="transmembrane region" description="Helical" evidence="7">
    <location>
        <begin position="370"/>
        <end position="389"/>
    </location>
</feature>
<evidence type="ECO:0000256" key="4">
    <source>
        <dbReference type="ARBA" id="ARBA00022692"/>
    </source>
</evidence>
<organism evidence="9 10">
    <name type="scientific">Candidatus Segetimicrobium genomatis</name>
    <dbReference type="NCBI Taxonomy" id="2569760"/>
    <lineage>
        <taxon>Bacteria</taxon>
        <taxon>Bacillati</taxon>
        <taxon>Candidatus Sysuimicrobiota</taxon>
        <taxon>Candidatus Sysuimicrobiia</taxon>
        <taxon>Candidatus Sysuimicrobiales</taxon>
        <taxon>Candidatus Segetimicrobiaceae</taxon>
        <taxon>Candidatus Segetimicrobium</taxon>
    </lineage>
</organism>
<feature type="transmembrane region" description="Helical" evidence="7">
    <location>
        <begin position="126"/>
        <end position="147"/>
    </location>
</feature>
<evidence type="ECO:0000256" key="2">
    <source>
        <dbReference type="ARBA" id="ARBA00022448"/>
    </source>
</evidence>
<dbReference type="GO" id="GO:0005886">
    <property type="term" value="C:plasma membrane"/>
    <property type="evidence" value="ECO:0007669"/>
    <property type="project" value="UniProtKB-SubCell"/>
</dbReference>
<feature type="transmembrane region" description="Helical" evidence="7">
    <location>
        <begin position="395"/>
        <end position="415"/>
    </location>
</feature>
<keyword evidence="6 7" id="KW-0472">Membrane</keyword>
<dbReference type="Gene3D" id="1.20.1250.20">
    <property type="entry name" value="MFS general substrate transporter like domains"/>
    <property type="match status" value="1"/>
</dbReference>
<evidence type="ECO:0000256" key="3">
    <source>
        <dbReference type="ARBA" id="ARBA00022475"/>
    </source>
</evidence>
<feature type="transmembrane region" description="Helical" evidence="7">
    <location>
        <begin position="276"/>
        <end position="294"/>
    </location>
</feature>
<protein>
    <submittedName>
        <fullName evidence="9">MFS transporter</fullName>
    </submittedName>
</protein>
<feature type="transmembrane region" description="Helical" evidence="7">
    <location>
        <begin position="306"/>
        <end position="323"/>
    </location>
</feature>
<dbReference type="InterPro" id="IPR010290">
    <property type="entry name" value="TM_effector"/>
</dbReference>
<sequence>MESTATSVREPRIPAIPRSRDPAALWRHSDFMKLWLAQTISVFGDQFTGLAIPLIAALMLQATPGQMGVLTAVERAPFLLIGLFAGVWVDRLPRRPILVAGDFGRAAVLLTIPLAALLGGLGMPHLYAVGVLVGVFTVFFDVAYQAFLPALVGRQQLVEGNSKLEATRSLANLAGPSVAGVVIQALSAPIAIILDALSFVISGGLISRIRGREPVAGGARAPVTAEVREGLRVVFGNRLLRSIAGCTGTSNFFGSALFALYILFMTRTLGLTPAKIGAIFSLGNVAGLLGALSAGRLAARFGVGRIIVGAAALDGLGLIPIALATRATAFPFLVLAGLLTSFANPVYNINQVSLRQAITPSRLQGRMNATMRFLVWGTMPLGGLAGGILGEALGLRPAIAVSVVGGLLAFLWVALSPVRALKAIPDPTE</sequence>
<dbReference type="EMBL" id="VBAP01000070">
    <property type="protein sequence ID" value="TMI73562.1"/>
    <property type="molecule type" value="Genomic_DNA"/>
</dbReference>
<feature type="transmembrane region" description="Helical" evidence="7">
    <location>
        <begin position="35"/>
        <end position="60"/>
    </location>
</feature>
<keyword evidence="5 7" id="KW-1133">Transmembrane helix</keyword>
<evidence type="ECO:0000313" key="10">
    <source>
        <dbReference type="Proteomes" id="UP000318834"/>
    </source>
</evidence>
<dbReference type="PROSITE" id="PS50850">
    <property type="entry name" value="MFS"/>
    <property type="match status" value="1"/>
</dbReference>
<feature type="transmembrane region" description="Helical" evidence="7">
    <location>
        <begin position="329"/>
        <end position="349"/>
    </location>
</feature>
<feature type="transmembrane region" description="Helical" evidence="7">
    <location>
        <begin position="72"/>
        <end position="89"/>
    </location>
</feature>
<keyword evidence="4 7" id="KW-0812">Transmembrane</keyword>
<dbReference type="InterPro" id="IPR036259">
    <property type="entry name" value="MFS_trans_sf"/>
</dbReference>
<gene>
    <name evidence="9" type="ORF">E6H05_09605</name>
</gene>
<dbReference type="PANTHER" id="PTHR23513:SF6">
    <property type="entry name" value="MAJOR FACILITATOR SUPERFAMILY ASSOCIATED DOMAIN-CONTAINING PROTEIN"/>
    <property type="match status" value="1"/>
</dbReference>
<evidence type="ECO:0000256" key="1">
    <source>
        <dbReference type="ARBA" id="ARBA00004651"/>
    </source>
</evidence>
<dbReference type="GO" id="GO:0022857">
    <property type="term" value="F:transmembrane transporter activity"/>
    <property type="evidence" value="ECO:0007669"/>
    <property type="project" value="InterPro"/>
</dbReference>
<dbReference type="Proteomes" id="UP000318834">
    <property type="component" value="Unassembled WGS sequence"/>
</dbReference>
<evidence type="ECO:0000313" key="9">
    <source>
        <dbReference type="EMBL" id="TMI73562.1"/>
    </source>
</evidence>
<proteinExistence type="predicted"/>
<dbReference type="AlphaFoldDB" id="A0A537IR67"/>
<accession>A0A537IR67</accession>
<reference evidence="9 10" key="1">
    <citation type="journal article" date="2019" name="Nat. Microbiol.">
        <title>Mediterranean grassland soil C-N compound turnover is dependent on rainfall and depth, and is mediated by genomically divergent microorganisms.</title>
        <authorList>
            <person name="Diamond S."/>
            <person name="Andeer P.F."/>
            <person name="Li Z."/>
            <person name="Crits-Christoph A."/>
            <person name="Burstein D."/>
            <person name="Anantharaman K."/>
            <person name="Lane K.R."/>
            <person name="Thomas B.C."/>
            <person name="Pan C."/>
            <person name="Northen T.R."/>
            <person name="Banfield J.F."/>
        </authorList>
    </citation>
    <scope>NUCLEOTIDE SEQUENCE [LARGE SCALE GENOMIC DNA]</scope>
    <source>
        <strain evidence="9">NP_8</strain>
    </source>
</reference>
<dbReference type="SUPFAM" id="SSF103473">
    <property type="entry name" value="MFS general substrate transporter"/>
    <property type="match status" value="1"/>
</dbReference>
<comment type="caution">
    <text evidence="9">The sequence shown here is derived from an EMBL/GenBank/DDBJ whole genome shotgun (WGS) entry which is preliminary data.</text>
</comment>
<evidence type="ECO:0000256" key="5">
    <source>
        <dbReference type="ARBA" id="ARBA00022989"/>
    </source>
</evidence>
<dbReference type="InterPro" id="IPR020846">
    <property type="entry name" value="MFS_dom"/>
</dbReference>
<evidence type="ECO:0000256" key="7">
    <source>
        <dbReference type="SAM" id="Phobius"/>
    </source>
</evidence>
<comment type="subcellular location">
    <subcellularLocation>
        <location evidence="1">Cell membrane</location>
        <topology evidence="1">Multi-pass membrane protein</topology>
    </subcellularLocation>
</comment>
<feature type="domain" description="Major facilitator superfamily (MFS) profile" evidence="8">
    <location>
        <begin position="240"/>
        <end position="429"/>
    </location>
</feature>
<evidence type="ECO:0000256" key="6">
    <source>
        <dbReference type="ARBA" id="ARBA00023136"/>
    </source>
</evidence>
<dbReference type="CDD" id="cd06173">
    <property type="entry name" value="MFS_MefA_like"/>
    <property type="match status" value="1"/>
</dbReference>
<dbReference type="Pfam" id="PF05977">
    <property type="entry name" value="MFS_3"/>
    <property type="match status" value="1"/>
</dbReference>
<name>A0A537IR67_9BACT</name>